<dbReference type="CDD" id="cd03811">
    <property type="entry name" value="GT4_GT28_WabH-like"/>
    <property type="match status" value="1"/>
</dbReference>
<keyword evidence="4 9" id="KW-0808">Transferase</keyword>
<dbReference type="InterPro" id="IPR043148">
    <property type="entry name" value="TagF_C"/>
</dbReference>
<evidence type="ECO:0000313" key="9">
    <source>
        <dbReference type="EMBL" id="VYT83512.1"/>
    </source>
</evidence>
<dbReference type="GO" id="GO:0019350">
    <property type="term" value="P:teichoic acid biosynthetic process"/>
    <property type="evidence" value="ECO:0007669"/>
    <property type="project" value="UniProtKB-KW"/>
</dbReference>
<dbReference type="PANTHER" id="PTHR37316">
    <property type="entry name" value="TEICHOIC ACID GLYCEROL-PHOSPHATE PRIMASE"/>
    <property type="match status" value="1"/>
</dbReference>
<gene>
    <name evidence="9" type="primary">tagF_2</name>
    <name evidence="9" type="ORF">ECLFYP2_01732</name>
</gene>
<dbReference type="GO" id="GO:0047355">
    <property type="term" value="F:CDP-glycerol glycerophosphotransferase activity"/>
    <property type="evidence" value="ECO:0007669"/>
    <property type="project" value="UniProtKB-EC"/>
</dbReference>
<evidence type="ECO:0000256" key="6">
    <source>
        <dbReference type="ARBA" id="ARBA00023136"/>
    </source>
</evidence>
<evidence type="ECO:0000256" key="4">
    <source>
        <dbReference type="ARBA" id="ARBA00022679"/>
    </source>
</evidence>
<reference evidence="9" key="1">
    <citation type="submission" date="2019-11" db="EMBL/GenBank/DDBJ databases">
        <authorList>
            <person name="Feng L."/>
        </authorList>
    </citation>
    <scope>NUCLEOTIDE SEQUENCE</scope>
    <source>
        <strain evidence="9">ECasseliflavusLFYP2</strain>
    </source>
</reference>
<evidence type="ECO:0000259" key="7">
    <source>
        <dbReference type="Pfam" id="PF00534"/>
    </source>
</evidence>
<proteinExistence type="inferred from homology"/>
<comment type="subcellular location">
    <subcellularLocation>
        <location evidence="1">Cell membrane</location>
        <topology evidence="1">Peripheral membrane protein</topology>
    </subcellularLocation>
</comment>
<feature type="domain" description="GW" evidence="8">
    <location>
        <begin position="685"/>
        <end position="717"/>
    </location>
</feature>
<dbReference type="Pfam" id="PF13457">
    <property type="entry name" value="GW"/>
    <property type="match status" value="2"/>
</dbReference>
<evidence type="ECO:0000256" key="1">
    <source>
        <dbReference type="ARBA" id="ARBA00004202"/>
    </source>
</evidence>
<evidence type="ECO:0000256" key="2">
    <source>
        <dbReference type="ARBA" id="ARBA00010488"/>
    </source>
</evidence>
<dbReference type="InterPro" id="IPR043149">
    <property type="entry name" value="TagF_N"/>
</dbReference>
<feature type="domain" description="Glycosyl transferase family 1" evidence="7">
    <location>
        <begin position="939"/>
        <end position="1081"/>
    </location>
</feature>
<keyword evidence="6" id="KW-0472">Membrane</keyword>
<sequence>MSALSNVKTILSKVVTSFVSENGKIASYYIKASKKKIQKNTILYEVRDGQSIVDSPYAMFMHLVKDPEYAHFHHIWVINDLNYPTVKRIKAEFDNVEFVERNSKRYLLWLATAEYLINNATFQSFFLKREGQTYINTWHGTPLKYMGFDIPGNPAHSQNVVRNFLMADYILSPNSHTTEIFSKSYRLDGLFPGTILEGGYPRIDRTNTINRESIKKELKKLNLTYNDRLPTILYTPTWKGSSILNPSNDKEQIVKETIFLKEHFKDQYNVLVKVHPYIYRELSRDEEIRSILIPDYLDPNEVLSIVDLLITDYSSIFFDFLVTDKPIIFYVWDRDLYEVDRGMYLKESDLPGPAAETIDDLIRLIETKAYSTEQHRECYQLMKEKFSRYQDGKVTKRYIERIFNNKRTKRIEEVILRNDLNKLIIYPGGMKNNGISTSFINLTNNLDFNKYDVSIILNKPVSDEEISNLNKINENVRMLFRPGRTLYSRSEILRDLFIQAFTSKKVWRFVLPKKAYKREATRIVGNVHFDTAIDFSGYSFFWAKTIAFMNSDKKIIFQHNDLLSDSKKIINGKAPHKKNLPAVFSIYYLYDRILSVSKETMEVNRRNLRRFIKDDQLGFTINTIDTRKILNDDFVSKDHNIVSNEVVEFRYNARIKKEGFYKVAKNLVSLKDNSFFNILISEKDTIFVIASTRVNVKEYVKITLNGLYTGWMDGKDVDPINHMIELDTVVDKCSSIATVNCDNDAMIFKSLNNLTEFRSPLKMLDKTYVYISKRIIFNDQGFCFIENNSGEVGWVNQSSLSNFHDTKGLNFLKNYFLRKNKSKNINLYDSFAMEFVIGTVAKNPIVASLTPEIDSEGEHLVLENQKGRVISFSKQARIADKIYYCTNDFNNQSLWVEEDDLIGISDIQSNEYNFNKSYRNEYTDINQRTETELPQTSDNYFNLVNMGRLSPEKNQISLIKAVKTVLGKQPNIRLFILGDGPLKNEMRQLILSLDLEKNVFLLGHQENPFTIMKQCDLFVFPSIYEGQPMVLLEALTLKLPVLATNIPANLSVLKDYASEYIEGFSSEDIAQAILRSIEEKNHIKCFNYLEYNNKAMKSFSLEVDR</sequence>
<organism evidence="9">
    <name type="scientific">Enterococcus casseliflavus</name>
    <name type="common">Enterococcus flavescens</name>
    <dbReference type="NCBI Taxonomy" id="37734"/>
    <lineage>
        <taxon>Bacteria</taxon>
        <taxon>Bacillati</taxon>
        <taxon>Bacillota</taxon>
        <taxon>Bacilli</taxon>
        <taxon>Lactobacillales</taxon>
        <taxon>Enterococcaceae</taxon>
        <taxon>Enterococcus</taxon>
    </lineage>
</organism>
<dbReference type="InterPro" id="IPR051612">
    <property type="entry name" value="Teichoic_Acid_Biosynth"/>
</dbReference>
<keyword evidence="5" id="KW-0777">Teichoic acid biosynthesis</keyword>
<protein>
    <submittedName>
        <fullName evidence="9">CDP-glycerol:poly(Glycerophosphate) glycerophosphotransferase</fullName>
        <ecNumber evidence="9">2.7.8.12</ecNumber>
    </submittedName>
</protein>
<evidence type="ECO:0000256" key="3">
    <source>
        <dbReference type="ARBA" id="ARBA00022475"/>
    </source>
</evidence>
<comment type="similarity">
    <text evidence="2">Belongs to the CDP-glycerol glycerophosphotransferase family.</text>
</comment>
<dbReference type="SUPFAM" id="SSF53756">
    <property type="entry name" value="UDP-Glycosyltransferase/glycogen phosphorylase"/>
    <property type="match status" value="2"/>
</dbReference>
<evidence type="ECO:0000256" key="5">
    <source>
        <dbReference type="ARBA" id="ARBA00022944"/>
    </source>
</evidence>
<dbReference type="InterPro" id="IPR001296">
    <property type="entry name" value="Glyco_trans_1"/>
</dbReference>
<dbReference type="Pfam" id="PF00534">
    <property type="entry name" value="Glycos_transf_1"/>
    <property type="match status" value="1"/>
</dbReference>
<dbReference type="Gene3D" id="3.40.50.11820">
    <property type="match status" value="1"/>
</dbReference>
<keyword evidence="3" id="KW-1003">Cell membrane</keyword>
<dbReference type="InterPro" id="IPR025987">
    <property type="entry name" value="GW_dom"/>
</dbReference>
<dbReference type="EC" id="2.7.8.12" evidence="9"/>
<dbReference type="RefSeq" id="WP_421757931.1">
    <property type="nucleotide sequence ID" value="NZ_CACRTX010000005.1"/>
</dbReference>
<dbReference type="AlphaFoldDB" id="A0A6N3A4R6"/>
<dbReference type="EMBL" id="CACRTX010000005">
    <property type="protein sequence ID" value="VYT83512.1"/>
    <property type="molecule type" value="Genomic_DNA"/>
</dbReference>
<dbReference type="PANTHER" id="PTHR37316:SF3">
    <property type="entry name" value="TEICHOIC ACID GLYCEROL-PHOSPHATE TRANSFERASE"/>
    <property type="match status" value="1"/>
</dbReference>
<accession>A0A6N3A4R6</accession>
<dbReference type="Gene3D" id="3.40.50.12580">
    <property type="match status" value="1"/>
</dbReference>
<evidence type="ECO:0000259" key="8">
    <source>
        <dbReference type="Pfam" id="PF13457"/>
    </source>
</evidence>
<dbReference type="Pfam" id="PF04464">
    <property type="entry name" value="Glyphos_transf"/>
    <property type="match status" value="1"/>
</dbReference>
<dbReference type="InterPro" id="IPR007554">
    <property type="entry name" value="Glycerophosphate_synth"/>
</dbReference>
<name>A0A6N3A4R6_ENTCA</name>
<dbReference type="Gene3D" id="3.40.50.2000">
    <property type="entry name" value="Glycogen Phosphorylase B"/>
    <property type="match status" value="2"/>
</dbReference>
<feature type="domain" description="GW" evidence="8">
    <location>
        <begin position="736"/>
        <end position="800"/>
    </location>
</feature>
<dbReference type="GO" id="GO:0016757">
    <property type="term" value="F:glycosyltransferase activity"/>
    <property type="evidence" value="ECO:0007669"/>
    <property type="project" value="InterPro"/>
</dbReference>
<dbReference type="GO" id="GO:0005886">
    <property type="term" value="C:plasma membrane"/>
    <property type="evidence" value="ECO:0007669"/>
    <property type="project" value="UniProtKB-SubCell"/>
</dbReference>